<protein>
    <recommendedName>
        <fullName evidence="1">Transcription regulator QacR C-terminal domain-containing protein</fullName>
    </recommendedName>
</protein>
<sequence>CADSEYRQKEIPEHFKPPSVIKNTLEKLSKLAAKLVVERKPTFDEGEMEGEFELEEVNKLKDGVVAFEVFSDVGCIGVSFVLDIISELNKEEAGEA</sequence>
<feature type="domain" description="Transcription regulator QacR C-terminal" evidence="1">
    <location>
        <begin position="11"/>
        <end position="61"/>
    </location>
</feature>
<proteinExistence type="predicted"/>
<dbReference type="AlphaFoldDB" id="A0AAU9Y4B4"/>
<name>A0AAU9Y4B4_9CNID</name>
<dbReference type="Proteomes" id="UP001159428">
    <property type="component" value="Unassembled WGS sequence"/>
</dbReference>
<feature type="non-terminal residue" evidence="2">
    <location>
        <position position="1"/>
    </location>
</feature>
<accession>A0AAU9Y4B4</accession>
<reference evidence="2 3" key="1">
    <citation type="submission" date="2022-05" db="EMBL/GenBank/DDBJ databases">
        <authorList>
            <consortium name="Genoscope - CEA"/>
            <person name="William W."/>
        </authorList>
    </citation>
    <scope>NUCLEOTIDE SEQUENCE [LARGE SCALE GENOMIC DNA]</scope>
</reference>
<dbReference type="InterPro" id="IPR013571">
    <property type="entry name" value="Tscrpt_reg_QacR_C"/>
</dbReference>
<keyword evidence="3" id="KW-1185">Reference proteome</keyword>
<evidence type="ECO:0000259" key="1">
    <source>
        <dbReference type="Pfam" id="PF08360"/>
    </source>
</evidence>
<evidence type="ECO:0000313" key="3">
    <source>
        <dbReference type="Proteomes" id="UP001159428"/>
    </source>
</evidence>
<organism evidence="2 3">
    <name type="scientific">Pocillopora meandrina</name>
    <dbReference type="NCBI Taxonomy" id="46732"/>
    <lineage>
        <taxon>Eukaryota</taxon>
        <taxon>Metazoa</taxon>
        <taxon>Cnidaria</taxon>
        <taxon>Anthozoa</taxon>
        <taxon>Hexacorallia</taxon>
        <taxon>Scleractinia</taxon>
        <taxon>Astrocoeniina</taxon>
        <taxon>Pocilloporidae</taxon>
        <taxon>Pocillopora</taxon>
    </lineage>
</organism>
<dbReference type="GO" id="GO:0003700">
    <property type="term" value="F:DNA-binding transcription factor activity"/>
    <property type="evidence" value="ECO:0007669"/>
    <property type="project" value="InterPro"/>
</dbReference>
<feature type="non-terminal residue" evidence="2">
    <location>
        <position position="96"/>
    </location>
</feature>
<evidence type="ECO:0000313" key="2">
    <source>
        <dbReference type="EMBL" id="CAH3165860.1"/>
    </source>
</evidence>
<gene>
    <name evidence="2" type="ORF">PMEA_00004391</name>
</gene>
<dbReference type="GO" id="GO:0045892">
    <property type="term" value="P:negative regulation of DNA-templated transcription"/>
    <property type="evidence" value="ECO:0007669"/>
    <property type="project" value="InterPro"/>
</dbReference>
<dbReference type="Pfam" id="PF08360">
    <property type="entry name" value="TetR_C_5"/>
    <property type="match status" value="1"/>
</dbReference>
<comment type="caution">
    <text evidence="2">The sequence shown here is derived from an EMBL/GenBank/DDBJ whole genome shotgun (WGS) entry which is preliminary data.</text>
</comment>
<dbReference type="EMBL" id="CALNXJ010000124">
    <property type="protein sequence ID" value="CAH3165860.1"/>
    <property type="molecule type" value="Genomic_DNA"/>
</dbReference>